<dbReference type="EMBL" id="CP092873">
    <property type="protein sequence ID" value="UYV74065.1"/>
    <property type="molecule type" value="Genomic_DNA"/>
</dbReference>
<gene>
    <name evidence="2" type="ORF">LAZ67_11002021</name>
</gene>
<feature type="region of interest" description="Disordered" evidence="1">
    <location>
        <begin position="51"/>
        <end position="124"/>
    </location>
</feature>
<protein>
    <submittedName>
        <fullName evidence="2">K02A2.6-like</fullName>
    </submittedName>
</protein>
<dbReference type="InterPro" id="IPR053134">
    <property type="entry name" value="RNA-dir_DNA_polymerase"/>
</dbReference>
<evidence type="ECO:0000256" key="1">
    <source>
        <dbReference type="SAM" id="MobiDB-lite"/>
    </source>
</evidence>
<keyword evidence="3" id="KW-1185">Reference proteome</keyword>
<dbReference type="PANTHER" id="PTHR24559:SF450">
    <property type="entry name" value="RNA-DIRECTED DNA POLYMERASE HOMOLOG"/>
    <property type="match status" value="1"/>
</dbReference>
<evidence type="ECO:0000313" key="3">
    <source>
        <dbReference type="Proteomes" id="UP001235939"/>
    </source>
</evidence>
<dbReference type="InterPro" id="IPR043502">
    <property type="entry name" value="DNA/RNA_pol_sf"/>
</dbReference>
<organism evidence="2 3">
    <name type="scientific">Cordylochernes scorpioides</name>
    <dbReference type="NCBI Taxonomy" id="51811"/>
    <lineage>
        <taxon>Eukaryota</taxon>
        <taxon>Metazoa</taxon>
        <taxon>Ecdysozoa</taxon>
        <taxon>Arthropoda</taxon>
        <taxon>Chelicerata</taxon>
        <taxon>Arachnida</taxon>
        <taxon>Pseudoscorpiones</taxon>
        <taxon>Cheliferoidea</taxon>
        <taxon>Chernetidae</taxon>
        <taxon>Cordylochernes</taxon>
    </lineage>
</organism>
<dbReference type="SUPFAM" id="SSF56672">
    <property type="entry name" value="DNA/RNA polymerases"/>
    <property type="match status" value="1"/>
</dbReference>
<evidence type="ECO:0000313" key="2">
    <source>
        <dbReference type="EMBL" id="UYV74065.1"/>
    </source>
</evidence>
<dbReference type="Proteomes" id="UP001235939">
    <property type="component" value="Chromosome 11"/>
</dbReference>
<proteinExistence type="predicted"/>
<dbReference type="Gene3D" id="3.10.10.10">
    <property type="entry name" value="HIV Type 1 Reverse Transcriptase, subunit A, domain 1"/>
    <property type="match status" value="1"/>
</dbReference>
<feature type="compositionally biased region" description="Basic and acidic residues" evidence="1">
    <location>
        <begin position="58"/>
        <end position="68"/>
    </location>
</feature>
<feature type="compositionally biased region" description="Basic and acidic residues" evidence="1">
    <location>
        <begin position="90"/>
        <end position="100"/>
    </location>
</feature>
<sequence length="203" mass="22680">MGLKLGLTSPIITEALTEGLCHQDQLLMRAVAPISLTEWYATLTRIRDVSSMAAQAEPPRRAPSDHDTPYGPKTPLGVETTSGTPLIVPRDTKRVSENHHSRTAFSATKLSRPKSKAELSARNSRRGRLQVTLAGPYRASLADQHEIQDQIREMLKYNIIEPSFSPYSSTVTLVTKKDKSKRFCVDYRRLNEIISPTYALFPS</sequence>
<name>A0ABY6KYW1_9ARAC</name>
<dbReference type="PANTHER" id="PTHR24559">
    <property type="entry name" value="TRANSPOSON TY3-I GAG-POL POLYPROTEIN"/>
    <property type="match status" value="1"/>
</dbReference>
<reference evidence="2 3" key="1">
    <citation type="submission" date="2022-01" db="EMBL/GenBank/DDBJ databases">
        <title>A chromosomal length assembly of Cordylochernes scorpioides.</title>
        <authorList>
            <person name="Zeh D."/>
            <person name="Zeh J."/>
        </authorList>
    </citation>
    <scope>NUCLEOTIDE SEQUENCE [LARGE SCALE GENOMIC DNA]</scope>
    <source>
        <strain evidence="2">IN4F17</strain>
        <tissue evidence="2">Whole Body</tissue>
    </source>
</reference>
<accession>A0ABY6KYW1</accession>